<evidence type="ECO:0000256" key="1">
    <source>
        <dbReference type="SAM" id="Phobius"/>
    </source>
</evidence>
<dbReference type="Proteomes" id="UP001642409">
    <property type="component" value="Unassembled WGS sequence"/>
</dbReference>
<feature type="transmembrane region" description="Helical" evidence="1">
    <location>
        <begin position="35"/>
        <end position="55"/>
    </location>
</feature>
<comment type="caution">
    <text evidence="2">The sequence shown here is derived from an EMBL/GenBank/DDBJ whole genome shotgun (WGS) entry which is preliminary data.</text>
</comment>
<organism evidence="2 3">
    <name type="scientific">Hexamita inflata</name>
    <dbReference type="NCBI Taxonomy" id="28002"/>
    <lineage>
        <taxon>Eukaryota</taxon>
        <taxon>Metamonada</taxon>
        <taxon>Diplomonadida</taxon>
        <taxon>Hexamitidae</taxon>
        <taxon>Hexamitinae</taxon>
        <taxon>Hexamita</taxon>
    </lineage>
</organism>
<keyword evidence="1" id="KW-1133">Transmembrane helix</keyword>
<reference evidence="2 3" key="1">
    <citation type="submission" date="2024-07" db="EMBL/GenBank/DDBJ databases">
        <authorList>
            <person name="Akdeniz Z."/>
        </authorList>
    </citation>
    <scope>NUCLEOTIDE SEQUENCE [LARGE SCALE GENOMIC DNA]</scope>
</reference>
<keyword evidence="1" id="KW-0472">Membrane</keyword>
<name>A0ABP1JX32_9EUKA</name>
<feature type="transmembrane region" description="Helical" evidence="1">
    <location>
        <begin position="67"/>
        <end position="84"/>
    </location>
</feature>
<evidence type="ECO:0000313" key="3">
    <source>
        <dbReference type="Proteomes" id="UP001642409"/>
    </source>
</evidence>
<keyword evidence="1" id="KW-0812">Transmembrane</keyword>
<keyword evidence="3" id="KW-1185">Reference proteome</keyword>
<protein>
    <submittedName>
        <fullName evidence="2">Transmembrane_domain-containing protein</fullName>
    </submittedName>
</protein>
<proteinExistence type="predicted"/>
<accession>A0ABP1JX32</accession>
<sequence length="153" mass="17984">MLNIRELFSGFHLFSFNLPIQSRCNWAKVVKTRVFVDFSCFMILLWLMYCPDFFIGANSTTSDKVSIVIILVIYLLDTLISFLAVQTMYMNWLVLFIFPVNMLCILVRKSFNDRYRTMISLQLLCVTHVLTFVASSLHIFIIYVFHVNDVQQQ</sequence>
<evidence type="ECO:0000313" key="2">
    <source>
        <dbReference type="EMBL" id="CAL6048675.1"/>
    </source>
</evidence>
<feature type="transmembrane region" description="Helical" evidence="1">
    <location>
        <begin position="119"/>
        <end position="145"/>
    </location>
</feature>
<feature type="transmembrane region" description="Helical" evidence="1">
    <location>
        <begin position="90"/>
        <end position="107"/>
    </location>
</feature>
<gene>
    <name evidence="2" type="ORF">HINF_LOCUS42805</name>
</gene>
<dbReference type="EMBL" id="CAXDID020000176">
    <property type="protein sequence ID" value="CAL6048675.1"/>
    <property type="molecule type" value="Genomic_DNA"/>
</dbReference>